<accession>A0A2H4S6S1</accession>
<evidence type="ECO:0000313" key="5">
    <source>
        <dbReference type="EMBL" id="ATY58806.1"/>
    </source>
</evidence>
<evidence type="ECO:0000256" key="4">
    <source>
        <dbReference type="ARBA" id="ARBA00023308"/>
    </source>
</evidence>
<sequence length="274" mass="28686">MSKNLITGLLRGKTACITGGTTGIGRAITLEYLRQGANVAVNHLDLPQDAELKKSLIQAAADLKRHASPAQPIGELLEQAGDITDPATGEALVGAAVSAWGKLDILVSNAGIFQPAEFLSQVLDKTLFDRTMAVNVHGAFYTLQAAARQMVRQGHGGALIGVSSISALQGGRLQTHYTPGKAAVASMVQSVAVALAPHGIRCNALLPGTVRTQLAEADMRDPKKRAFLEDKIPLGVGRPEDVAGPAVFLACERLSAWVTGAQILVDGGMYAHLQ</sequence>
<evidence type="ECO:0000256" key="3">
    <source>
        <dbReference type="ARBA" id="ARBA00023002"/>
    </source>
</evidence>
<dbReference type="GO" id="GO:0019301">
    <property type="term" value="P:rhamnose catabolic process"/>
    <property type="evidence" value="ECO:0007669"/>
    <property type="project" value="UniProtKB-ARBA"/>
</dbReference>
<reference evidence="5 6" key="1">
    <citation type="journal article" date="2017" name="BMC Genomics">
        <title>Chromosome level assembly and secondary metabolite potential of the parasitic fungus Cordyceps militaris.</title>
        <authorList>
            <person name="Kramer G.J."/>
            <person name="Nodwell J.R."/>
        </authorList>
    </citation>
    <scope>NUCLEOTIDE SEQUENCE [LARGE SCALE GENOMIC DNA]</scope>
    <source>
        <strain evidence="5 6">ATCC 34164</strain>
    </source>
</reference>
<dbReference type="FunFam" id="3.40.50.720:FF:000417">
    <property type="entry name" value="Glucose 1-dehydrogenase, putative"/>
    <property type="match status" value="1"/>
</dbReference>
<dbReference type="PRINTS" id="PR00080">
    <property type="entry name" value="SDRFAMILY"/>
</dbReference>
<evidence type="ECO:0000256" key="2">
    <source>
        <dbReference type="ARBA" id="ARBA00022857"/>
    </source>
</evidence>
<organism evidence="5 6">
    <name type="scientific">Cordyceps militaris</name>
    <name type="common">Caterpillar fungus</name>
    <name type="synonym">Clavaria militaris</name>
    <dbReference type="NCBI Taxonomy" id="73501"/>
    <lineage>
        <taxon>Eukaryota</taxon>
        <taxon>Fungi</taxon>
        <taxon>Dikarya</taxon>
        <taxon>Ascomycota</taxon>
        <taxon>Pezizomycotina</taxon>
        <taxon>Sordariomycetes</taxon>
        <taxon>Hypocreomycetidae</taxon>
        <taxon>Hypocreales</taxon>
        <taxon>Cordycipitaceae</taxon>
        <taxon>Cordyceps</taxon>
    </lineage>
</organism>
<proteinExistence type="inferred from homology"/>
<dbReference type="Pfam" id="PF13561">
    <property type="entry name" value="adh_short_C2"/>
    <property type="match status" value="1"/>
</dbReference>
<dbReference type="PRINTS" id="PR00081">
    <property type="entry name" value="GDHRDH"/>
</dbReference>
<keyword evidence="3" id="KW-0560">Oxidoreductase</keyword>
<dbReference type="InterPro" id="IPR002347">
    <property type="entry name" value="SDR_fam"/>
</dbReference>
<dbReference type="PANTHER" id="PTHR42760">
    <property type="entry name" value="SHORT-CHAIN DEHYDROGENASES/REDUCTASES FAMILY MEMBER"/>
    <property type="match status" value="1"/>
</dbReference>
<evidence type="ECO:0000313" key="6">
    <source>
        <dbReference type="Proteomes" id="UP000323067"/>
    </source>
</evidence>
<protein>
    <submittedName>
        <fullName evidence="5">Short-chain dehydrogenase reductase SDR</fullName>
    </submittedName>
</protein>
<dbReference type="Gene3D" id="3.40.50.720">
    <property type="entry name" value="NAD(P)-binding Rossmann-like Domain"/>
    <property type="match status" value="1"/>
</dbReference>
<evidence type="ECO:0000256" key="1">
    <source>
        <dbReference type="ARBA" id="ARBA00006484"/>
    </source>
</evidence>
<dbReference type="GO" id="GO:0006633">
    <property type="term" value="P:fatty acid biosynthetic process"/>
    <property type="evidence" value="ECO:0007669"/>
    <property type="project" value="TreeGrafter"/>
</dbReference>
<dbReference type="PANTHER" id="PTHR42760:SF83">
    <property type="entry name" value="(3R)-3-HYDROXYACYL-COA DEHYDROGENASE"/>
    <property type="match status" value="1"/>
</dbReference>
<dbReference type="CDD" id="cd05233">
    <property type="entry name" value="SDR_c"/>
    <property type="match status" value="1"/>
</dbReference>
<name>A0A2H4S6S1_CORMI</name>
<dbReference type="AlphaFoldDB" id="A0A2H4S6S1"/>
<dbReference type="GO" id="GO:0016616">
    <property type="term" value="F:oxidoreductase activity, acting on the CH-OH group of donors, NAD or NADP as acceptor"/>
    <property type="evidence" value="ECO:0007669"/>
    <property type="project" value="TreeGrafter"/>
</dbReference>
<comment type="similarity">
    <text evidence="1">Belongs to the short-chain dehydrogenases/reductases (SDR) family.</text>
</comment>
<keyword evidence="2" id="KW-0521">NADP</keyword>
<dbReference type="GO" id="GO:0048038">
    <property type="term" value="F:quinone binding"/>
    <property type="evidence" value="ECO:0007669"/>
    <property type="project" value="TreeGrafter"/>
</dbReference>
<dbReference type="Proteomes" id="UP000323067">
    <property type="component" value="Chromosome iv"/>
</dbReference>
<keyword evidence="4" id="KW-0684">Rhamnose metabolism</keyword>
<dbReference type="VEuPathDB" id="FungiDB:CCM_06363"/>
<dbReference type="SUPFAM" id="SSF51735">
    <property type="entry name" value="NAD(P)-binding Rossmann-fold domains"/>
    <property type="match status" value="1"/>
</dbReference>
<dbReference type="EMBL" id="CP023322">
    <property type="protein sequence ID" value="ATY58806.1"/>
    <property type="molecule type" value="Genomic_DNA"/>
</dbReference>
<dbReference type="VEuPathDB" id="FungiDB:A9K55_003724"/>
<gene>
    <name evidence="5" type="ORF">A9K55_003724</name>
</gene>
<dbReference type="InterPro" id="IPR036291">
    <property type="entry name" value="NAD(P)-bd_dom_sf"/>
</dbReference>